<feature type="transmembrane region" description="Helical" evidence="17">
    <location>
        <begin position="284"/>
        <end position="305"/>
    </location>
</feature>
<dbReference type="GO" id="GO:0008121">
    <property type="term" value="F:quinol-cytochrome-c reductase activity"/>
    <property type="evidence" value="ECO:0007669"/>
    <property type="project" value="TreeGrafter"/>
</dbReference>
<name>A0A6M2UJ52_9BILA</name>
<evidence type="ECO:0000256" key="6">
    <source>
        <dbReference type="ARBA" id="ARBA00022617"/>
    </source>
</evidence>
<feature type="domain" description="Cytochrome b/b6 C-terminal region profile" evidence="19">
    <location>
        <begin position="207"/>
        <end position="370"/>
    </location>
</feature>
<dbReference type="PROSITE" id="PS51002">
    <property type="entry name" value="CYTB_NTER"/>
    <property type="match status" value="1"/>
</dbReference>
<evidence type="ECO:0000259" key="19">
    <source>
        <dbReference type="PROSITE" id="PS51003"/>
    </source>
</evidence>
<evidence type="ECO:0000256" key="5">
    <source>
        <dbReference type="ARBA" id="ARBA00022448"/>
    </source>
</evidence>
<evidence type="ECO:0000256" key="10">
    <source>
        <dbReference type="ARBA" id="ARBA00022792"/>
    </source>
</evidence>
<evidence type="ECO:0000256" key="9">
    <source>
        <dbReference type="ARBA" id="ARBA00022723"/>
    </source>
</evidence>
<dbReference type="PANTHER" id="PTHR19271">
    <property type="entry name" value="CYTOCHROME B"/>
    <property type="match status" value="1"/>
</dbReference>
<comment type="function">
    <text evidence="1 17">Component of the ubiquinol-cytochrome c reductase complex (complex III or cytochrome b-c1 complex) that is part of the mitochondrial respiratory chain. The b-c1 complex mediates electron transfer from ubiquinol to cytochrome c. Contributes to the generation of a proton gradient across the mitochondrial membrane that is then used for ATP synthesis.</text>
</comment>
<keyword evidence="10" id="KW-0999">Mitochondrion inner membrane</keyword>
<sequence length="370" mass="43282">MKKSYLNSIPMASQIMDLPTPWNISYLWNLGSFLGMIMVLQVLSGLFLVFYYVPSENEAFDSVIFIMREAKFGFLVRFIHLNGASFVFMLMYLHMLKGLMNNSFVLIYSWLSGNMILMLTILVAFMGYVLPWGNMGFWAATVITSFISAIPIIGEFVMNWIWGGFSVGGHTLQFFFTLHYLLPFVILTLAMIHLLLLHLSGSSNPLGSFTSMIKIKFYPFFTSKDMLNLILIMFMMWWLLIFPYWSSDPENFSYADRLSSPANIQPEWYFLPFYALLRSSDNKLGGLILMILGIFMFWILPFFNLQDLKNFNLYNMFLLIFIFSWVMLGWIASWSADSYLSSWLTLLVLIYFGWWYSVWLMSLLVYILYE</sequence>
<evidence type="ECO:0000256" key="7">
    <source>
        <dbReference type="ARBA" id="ARBA00022660"/>
    </source>
</evidence>
<evidence type="ECO:0000256" key="12">
    <source>
        <dbReference type="ARBA" id="ARBA00022989"/>
    </source>
</evidence>
<reference evidence="20" key="1">
    <citation type="submission" date="2018-07" db="EMBL/GenBank/DDBJ databases">
        <title>Capillaria sp. from a cat in New South Wales, Australia.</title>
        <authorList>
            <person name="Slapeta J."/>
        </authorList>
    </citation>
    <scope>NUCLEOTIDE SEQUENCE</scope>
    <source>
        <strain evidence="20">Cat-2018</strain>
    </source>
</reference>
<keyword evidence="16 17" id="KW-0472">Membrane</keyword>
<keyword evidence="7 17" id="KW-0679">Respiratory chain</keyword>
<dbReference type="GO" id="GO:0016491">
    <property type="term" value="F:oxidoreductase activity"/>
    <property type="evidence" value="ECO:0007669"/>
    <property type="project" value="UniProtKB-UniRule"/>
</dbReference>
<feature type="domain" description="Cytochrome b/b6 N-terminal region profile" evidence="18">
    <location>
        <begin position="1"/>
        <end position="206"/>
    </location>
</feature>
<keyword evidence="8 17" id="KW-0812">Transmembrane</keyword>
<evidence type="ECO:0000313" key="20">
    <source>
        <dbReference type="EMBL" id="QCL17199.1"/>
    </source>
</evidence>
<geneLocation type="mitochondrion" evidence="20"/>
<dbReference type="PROSITE" id="PS51003">
    <property type="entry name" value="CYTB_CTER"/>
    <property type="match status" value="1"/>
</dbReference>
<feature type="transmembrane region" description="Helical" evidence="17">
    <location>
        <begin position="342"/>
        <end position="369"/>
    </location>
</feature>
<comment type="subunit">
    <text evidence="3">The main subunits of complex b-c1 are: cytochrome b, cytochrome c1 and the Rieske protein.</text>
</comment>
<dbReference type="GO" id="GO:0046872">
    <property type="term" value="F:metal ion binding"/>
    <property type="evidence" value="ECO:0007669"/>
    <property type="project" value="UniProtKB-UniRule"/>
</dbReference>
<evidence type="ECO:0000259" key="18">
    <source>
        <dbReference type="PROSITE" id="PS51002"/>
    </source>
</evidence>
<dbReference type="Pfam" id="PF00032">
    <property type="entry name" value="Cytochrom_B_C"/>
    <property type="match status" value="1"/>
</dbReference>
<evidence type="ECO:0000256" key="2">
    <source>
        <dbReference type="ARBA" id="ARBA00004448"/>
    </source>
</evidence>
<dbReference type="InterPro" id="IPR005797">
    <property type="entry name" value="Cyt_b/b6_N"/>
</dbReference>
<dbReference type="SUPFAM" id="SSF81342">
    <property type="entry name" value="Transmembrane di-heme cytochromes"/>
    <property type="match status" value="1"/>
</dbReference>
<dbReference type="GO" id="GO:0006122">
    <property type="term" value="P:mitochondrial electron transport, ubiquinol to cytochrome c"/>
    <property type="evidence" value="ECO:0007669"/>
    <property type="project" value="TreeGrafter"/>
</dbReference>
<comment type="similarity">
    <text evidence="17">Belongs to the cytochrome b family.</text>
</comment>
<accession>A0A6M2UJ52</accession>
<feature type="transmembrane region" description="Helical" evidence="17">
    <location>
        <begin position="317"/>
        <end position="336"/>
    </location>
</feature>
<organism evidence="20">
    <name type="scientific">Capillaria sp. cat-2018</name>
    <dbReference type="NCBI Taxonomy" id="2488633"/>
    <lineage>
        <taxon>Eukaryota</taxon>
        <taxon>Metazoa</taxon>
        <taxon>Ecdysozoa</taxon>
        <taxon>Nematoda</taxon>
        <taxon>Enoplea</taxon>
        <taxon>Dorylaimia</taxon>
        <taxon>Trichinellida</taxon>
        <taxon>Capillariidae</taxon>
        <taxon>Capillaria</taxon>
    </lineage>
</organism>
<comment type="cofactor">
    <cofactor evidence="17">
        <name>heme b</name>
        <dbReference type="ChEBI" id="CHEBI:60344"/>
    </cofactor>
    <text evidence="17">Binds 2 heme groups non-covalently.</text>
</comment>
<proteinExistence type="inferred from homology"/>
<evidence type="ECO:0000256" key="11">
    <source>
        <dbReference type="ARBA" id="ARBA00022982"/>
    </source>
</evidence>
<dbReference type="Gene3D" id="1.20.810.10">
    <property type="entry name" value="Cytochrome Bc1 Complex, Chain C"/>
    <property type="match status" value="1"/>
</dbReference>
<evidence type="ECO:0000256" key="13">
    <source>
        <dbReference type="ARBA" id="ARBA00023004"/>
    </source>
</evidence>
<gene>
    <name evidence="20" type="primary">cob</name>
</gene>
<feature type="transmembrane region" description="Helical" evidence="17">
    <location>
        <begin position="74"/>
        <end position="95"/>
    </location>
</feature>
<evidence type="ECO:0000256" key="8">
    <source>
        <dbReference type="ARBA" id="ARBA00022692"/>
    </source>
</evidence>
<keyword evidence="11 17" id="KW-0249">Electron transport</keyword>
<dbReference type="InterPro" id="IPR036150">
    <property type="entry name" value="Cyt_b/b6_C_sf"/>
</dbReference>
<dbReference type="InterPro" id="IPR048259">
    <property type="entry name" value="Cytochrome_b_N_euk/bac"/>
</dbReference>
<keyword evidence="15 17" id="KW-0496">Mitochondrion</keyword>
<dbReference type="InterPro" id="IPR005798">
    <property type="entry name" value="Cyt_b/b6_C"/>
</dbReference>
<evidence type="ECO:0000256" key="15">
    <source>
        <dbReference type="ARBA" id="ARBA00023128"/>
    </source>
</evidence>
<dbReference type="EMBL" id="MH665363">
    <property type="protein sequence ID" value="QCL17199.1"/>
    <property type="molecule type" value="Genomic_DNA"/>
</dbReference>
<evidence type="ECO:0000256" key="3">
    <source>
        <dbReference type="ARBA" id="ARBA00011649"/>
    </source>
</evidence>
<keyword evidence="14" id="KW-0830">Ubiquinone</keyword>
<evidence type="ECO:0000256" key="1">
    <source>
        <dbReference type="ARBA" id="ARBA00002566"/>
    </source>
</evidence>
<comment type="subcellular location">
    <subcellularLocation>
        <location evidence="2">Mitochondrion inner membrane</location>
        <topology evidence="2">Multi-pass membrane protein</topology>
    </subcellularLocation>
</comment>
<evidence type="ECO:0000256" key="14">
    <source>
        <dbReference type="ARBA" id="ARBA00023075"/>
    </source>
</evidence>
<feature type="transmembrane region" description="Helical" evidence="17">
    <location>
        <begin position="174"/>
        <end position="197"/>
    </location>
</feature>
<keyword evidence="5 17" id="KW-0813">Transport</keyword>
<keyword evidence="13 17" id="KW-0408">Iron</keyword>
<dbReference type="SUPFAM" id="SSF81648">
    <property type="entry name" value="a domain/subunit of cytochrome bc1 complex (Ubiquinol-cytochrome c reductase)"/>
    <property type="match status" value="1"/>
</dbReference>
<dbReference type="GO" id="GO:0005743">
    <property type="term" value="C:mitochondrial inner membrane"/>
    <property type="evidence" value="ECO:0007669"/>
    <property type="project" value="UniProtKB-SubCell"/>
</dbReference>
<feature type="transmembrane region" description="Helical" evidence="17">
    <location>
        <begin position="26"/>
        <end position="53"/>
    </location>
</feature>
<feature type="transmembrane region" description="Helical" evidence="17">
    <location>
        <begin position="107"/>
        <end position="130"/>
    </location>
</feature>
<dbReference type="CDD" id="cd00284">
    <property type="entry name" value="Cytochrome_b_N"/>
    <property type="match status" value="1"/>
</dbReference>
<dbReference type="AlphaFoldDB" id="A0A6M2UJ52"/>
<feature type="transmembrane region" description="Helical" evidence="17">
    <location>
        <begin position="137"/>
        <end position="162"/>
    </location>
</feature>
<keyword evidence="9 17" id="KW-0479">Metal-binding</keyword>
<dbReference type="PANTHER" id="PTHR19271:SF16">
    <property type="entry name" value="CYTOCHROME B"/>
    <property type="match status" value="1"/>
</dbReference>
<feature type="transmembrane region" description="Helical" evidence="17">
    <location>
        <begin position="226"/>
        <end position="245"/>
    </location>
</feature>
<evidence type="ECO:0000256" key="17">
    <source>
        <dbReference type="RuleBase" id="RU362117"/>
    </source>
</evidence>
<dbReference type="InterPro" id="IPR027387">
    <property type="entry name" value="Cytb/b6-like_sf"/>
</dbReference>
<keyword evidence="12 17" id="KW-1133">Transmembrane helix</keyword>
<dbReference type="InterPro" id="IPR016174">
    <property type="entry name" value="Di-haem_cyt_TM"/>
</dbReference>
<keyword evidence="6 17" id="KW-0349">Heme</keyword>
<evidence type="ECO:0000256" key="16">
    <source>
        <dbReference type="ARBA" id="ARBA00023136"/>
    </source>
</evidence>
<dbReference type="Pfam" id="PF00033">
    <property type="entry name" value="Cytochrome_B"/>
    <property type="match status" value="1"/>
</dbReference>
<evidence type="ECO:0000256" key="4">
    <source>
        <dbReference type="ARBA" id="ARBA00013531"/>
    </source>
</evidence>
<protein>
    <recommendedName>
        <fullName evidence="4 17">Cytochrome b</fullName>
    </recommendedName>
</protein>